<feature type="compositionally biased region" description="Low complexity" evidence="1">
    <location>
        <begin position="2891"/>
        <end position="2902"/>
    </location>
</feature>
<feature type="compositionally biased region" description="Low complexity" evidence="1">
    <location>
        <begin position="2828"/>
        <end position="2856"/>
    </location>
</feature>
<feature type="region of interest" description="Disordered" evidence="1">
    <location>
        <begin position="714"/>
        <end position="749"/>
    </location>
</feature>
<feature type="compositionally biased region" description="Low complexity" evidence="1">
    <location>
        <begin position="203"/>
        <end position="217"/>
    </location>
</feature>
<feature type="region of interest" description="Disordered" evidence="1">
    <location>
        <begin position="1159"/>
        <end position="1184"/>
    </location>
</feature>
<feature type="compositionally biased region" description="Basic and acidic residues" evidence="1">
    <location>
        <begin position="973"/>
        <end position="994"/>
    </location>
</feature>
<feature type="compositionally biased region" description="Basic residues" evidence="1">
    <location>
        <begin position="1"/>
        <end position="11"/>
    </location>
</feature>
<feature type="compositionally biased region" description="Polar residues" evidence="1">
    <location>
        <begin position="2132"/>
        <end position="2148"/>
    </location>
</feature>
<feature type="compositionally biased region" description="Polar residues" evidence="1">
    <location>
        <begin position="2346"/>
        <end position="2355"/>
    </location>
</feature>
<feature type="region of interest" description="Disordered" evidence="1">
    <location>
        <begin position="2043"/>
        <end position="2478"/>
    </location>
</feature>
<feature type="compositionally biased region" description="Low complexity" evidence="1">
    <location>
        <begin position="171"/>
        <end position="181"/>
    </location>
</feature>
<feature type="compositionally biased region" description="Polar residues" evidence="1">
    <location>
        <begin position="2302"/>
        <end position="2338"/>
    </location>
</feature>
<feature type="region of interest" description="Disordered" evidence="1">
    <location>
        <begin position="2490"/>
        <end position="2524"/>
    </location>
</feature>
<feature type="compositionally biased region" description="Polar residues" evidence="1">
    <location>
        <begin position="720"/>
        <end position="729"/>
    </location>
</feature>
<feature type="compositionally biased region" description="Polar residues" evidence="1">
    <location>
        <begin position="2968"/>
        <end position="2978"/>
    </location>
</feature>
<feature type="compositionally biased region" description="Low complexity" evidence="1">
    <location>
        <begin position="2510"/>
        <end position="2521"/>
    </location>
</feature>
<feature type="region of interest" description="Disordered" evidence="1">
    <location>
        <begin position="2796"/>
        <end position="2856"/>
    </location>
</feature>
<comment type="caution">
    <text evidence="2">The sequence shown here is derived from an EMBL/GenBank/DDBJ whole genome shotgun (WGS) entry which is preliminary data.</text>
</comment>
<evidence type="ECO:0000313" key="2">
    <source>
        <dbReference type="EMBL" id="KAG0314193.1"/>
    </source>
</evidence>
<feature type="compositionally biased region" description="Low complexity" evidence="1">
    <location>
        <begin position="2936"/>
        <end position="2956"/>
    </location>
</feature>
<dbReference type="Proteomes" id="UP000823405">
    <property type="component" value="Unassembled WGS sequence"/>
</dbReference>
<feature type="compositionally biased region" description="Low complexity" evidence="1">
    <location>
        <begin position="2440"/>
        <end position="2469"/>
    </location>
</feature>
<feature type="region of interest" description="Disordered" evidence="1">
    <location>
        <begin position="1751"/>
        <end position="1779"/>
    </location>
</feature>
<name>A0A9P6R7M1_9FUNG</name>
<feature type="compositionally biased region" description="Basic and acidic residues" evidence="1">
    <location>
        <begin position="2236"/>
        <end position="2245"/>
    </location>
</feature>
<feature type="region of interest" description="Disordered" evidence="1">
    <location>
        <begin position="2575"/>
        <end position="2779"/>
    </location>
</feature>
<dbReference type="EMBL" id="JAAAIN010000461">
    <property type="protein sequence ID" value="KAG0314193.1"/>
    <property type="molecule type" value="Genomic_DNA"/>
</dbReference>
<organism evidence="2 3">
    <name type="scientific">Linnemannia gamsii</name>
    <dbReference type="NCBI Taxonomy" id="64522"/>
    <lineage>
        <taxon>Eukaryota</taxon>
        <taxon>Fungi</taxon>
        <taxon>Fungi incertae sedis</taxon>
        <taxon>Mucoromycota</taxon>
        <taxon>Mortierellomycotina</taxon>
        <taxon>Mortierellomycetes</taxon>
        <taxon>Mortierellales</taxon>
        <taxon>Mortierellaceae</taxon>
        <taxon>Linnemannia</taxon>
    </lineage>
</organism>
<feature type="compositionally biased region" description="Polar residues" evidence="1">
    <location>
        <begin position="2800"/>
        <end position="2810"/>
    </location>
</feature>
<feature type="compositionally biased region" description="Acidic residues" evidence="1">
    <location>
        <begin position="2262"/>
        <end position="2271"/>
    </location>
</feature>
<feature type="compositionally biased region" description="Polar residues" evidence="1">
    <location>
        <begin position="2100"/>
        <end position="2111"/>
    </location>
</feature>
<feature type="region of interest" description="Disordered" evidence="1">
    <location>
        <begin position="1068"/>
        <end position="1130"/>
    </location>
</feature>
<reference evidence="2" key="1">
    <citation type="journal article" date="2020" name="Fungal Divers.">
        <title>Resolving the Mortierellaceae phylogeny through synthesis of multi-gene phylogenetics and phylogenomics.</title>
        <authorList>
            <person name="Vandepol N."/>
            <person name="Liber J."/>
            <person name="Desiro A."/>
            <person name="Na H."/>
            <person name="Kennedy M."/>
            <person name="Barry K."/>
            <person name="Grigoriev I.V."/>
            <person name="Miller A.N."/>
            <person name="O'Donnell K."/>
            <person name="Stajich J.E."/>
            <person name="Bonito G."/>
        </authorList>
    </citation>
    <scope>NUCLEOTIDE SEQUENCE</scope>
    <source>
        <strain evidence="2">NVP60</strain>
    </source>
</reference>
<dbReference type="OrthoDB" id="2429596at2759"/>
<feature type="compositionally biased region" description="Acidic residues" evidence="1">
    <location>
        <begin position="2213"/>
        <end position="2222"/>
    </location>
</feature>
<feature type="compositionally biased region" description="Polar residues" evidence="1">
    <location>
        <begin position="2053"/>
        <end position="2064"/>
    </location>
</feature>
<feature type="region of interest" description="Disordered" evidence="1">
    <location>
        <begin position="584"/>
        <end position="612"/>
    </location>
</feature>
<feature type="region of interest" description="Disordered" evidence="1">
    <location>
        <begin position="2880"/>
        <end position="2923"/>
    </location>
</feature>
<feature type="region of interest" description="Disordered" evidence="1">
    <location>
        <begin position="272"/>
        <end position="304"/>
    </location>
</feature>
<protein>
    <submittedName>
        <fullName evidence="2">Uncharacterized protein</fullName>
    </submittedName>
</protein>
<feature type="region of interest" description="Disordered" evidence="1">
    <location>
        <begin position="79"/>
        <end position="227"/>
    </location>
</feature>
<feature type="compositionally biased region" description="Low complexity" evidence="1">
    <location>
        <begin position="2655"/>
        <end position="2676"/>
    </location>
</feature>
<evidence type="ECO:0000313" key="3">
    <source>
        <dbReference type="Proteomes" id="UP000823405"/>
    </source>
</evidence>
<feature type="compositionally biased region" description="Basic and acidic residues" evidence="1">
    <location>
        <begin position="2429"/>
        <end position="2438"/>
    </location>
</feature>
<feature type="compositionally biased region" description="Low complexity" evidence="1">
    <location>
        <begin position="79"/>
        <end position="121"/>
    </location>
</feature>
<sequence length="3036" mass="328130">MATPHHHHKHHDQYVIDSEDTSDSNEEFASASEGDDDLPWEPVVIRSPIISRQSPISPALTSTQVQLETPRLAHATIAPTSATTTGTTTTIARNTPSSSSIATTTSTTTTTARTLTATSSSFEHQYSQQQQQQQVGQHDFDQGHQEDYHYQQQSHESTPHHHPIHGEEQQWDQQQQQQQQWNSTSIHFDSSSPRTHHAHREFSSSSSSSTRSQGSPSQILRGAAPKLRERMRQSPVLHSRIVQAYLDPNASQAQRQQQQHVSSENVRQAWLQDAHQESSEDDTEEEQEQAHHHAAPIRPTPTHVPIPVYHHPVVPLPIQVAPVPSFEALSPVDQHDTEHSWNEDEYEDQLRSDHRREEEPVWGFGDQIDIEGGAQSGEQVEEAWGFDESIENDSGVQPHFQPAEPAVEAAWGFDDNIEIEEGIHSGEQQAEAAWGFDDDVQVGEKVQEQLHSAPAQEFSHTHIHEEIQPHVHHDEIAWGFDDNLHMEETVQPDLHQVEAAWGFDDNIDIEGGIQAADHPTEPIVDAEETTQLAETDYPDQHQEESALGFDDNVHIEETTQPEHQTESAWGFDDTIDIVTSTAIQEHQHQESTASIEARASVGKSRTVSDNHVGASWGFEDKIEIGDTPQVEQIESSWGFDEPIVAEELASEHHLEQTDTPVTDVEPTYPAMHQAHESDADAWDYDDQTIELIEEAAVQEIHSASFTAYQNNDLDHEDSQQSHTNQTDGSFSDHVVMPPSSATPSADSCEDDRELTVVVDHTTTDEPSQQVQEQLSHANTTVSEPDNLHNLHNLQRTVTEESYSVDSAGPSDIVEVTEAEQSWGFDMDEVIGDQDLESANPSLDGIGQEPYQAEDPHVIPSTADNTHDQVEQDSFVASTTEATQGVIEDIGAAPIVDETKHTDQTSDDENDSEVKEVLFSTQYSPVANLEGAESEISPFATSSRAHSGSSVSFDDNKPYYADAAVTSHLLVREDAAPSHRSDSRGSVGELKRSVSDSESSDIYGDLSTAYTGRNMSSNRLNEILDDDDYLEHMERGVPMDRSISTPFSDDETPKFVMEDDVVELMERGEPQPVSGVPTDHMETLDDDHGASLDDNQDASSDDNQATSSTSERAINISEGTASPDATLHTADGTDSLSLADAFAGTTTGSLSHRDETHVVVAEEEVGTPSARDAKVTASEGDEVSSAVETVVDAASDDRDPANPFSDAAAIDDAGLWSATEPLLELTEKEELSSEPLPDSPTQDSTIDTENFSHAIDEDLEDAWADQGLDVVAEPELDISTPSTAHAILDTLTDVKPEETRPVVGIIEEGIIDGLDGDAWGDQDLETVENSSTLERVIERSKHVLMSHQELPAVEHHETELETLEEPEQTLVKPIVGAQDAETAETGPFDNLEELADDGLSEQPAIENVIVEAKAPRPLPEVETSVVHAGKPSGSHHTHIPATPPKDTMLEVDAWENQTGALDLDAALEEDAWAAQEDVAPADIPAVPIAHAVVYEERSVSDLFSEKSDQNYKPSSPVRAFASTAVNADSPVRSYAASPARGFAAYSAYSPANPQQRSVSDLFSGKPAQHYEPASPVRGFAKYAVYSRDTQEQERSVSDLFSEAPMQQPVKPSTHVPAVVPAEDDILKDAVEEDAWDDQDVHIHEEPLLVTSKSEPESEPEPVTMTTSLEIEQSIDDALEGDAWGNDQDAQIHQEPMPAETGLHMDVPAAAIVKVQEAHGHITHTIEQTSKSYPAQETTHAFDIGQSVDASAEDDAWNNQDDDMTFESTLPSQPELEQGPQHDPLPIVPETSAVEAIVQEDTLKDHEPTIDVLTTDPSLEASFEEVAWGNQDDTTFGQDFETHQDQQFIGHVHAPVYPEDVVAEDNRPISALEVDMDRAIDAAMDGDMWADNDLPTFSEPSVQVQVQAAAAPSPITGTHLPEDSPALNQPENPEDQPILPSFESLALPTPTDAEVDFELDKALEDDAWNDQNIDISLDSAEPAPTAQDTHVNDIPWSQDVEAEKLEEHHLSASTRIGSIKHQSHAKTAAEIIEDAWGWDEDEVGISLEIEKDDTPPSQNDSTTLAQDDQDDGESKNPYSPVEAEEVVIVREKTTPDAHSPAQAPTETPDNNLSPLAIQRERLTAGADSGEGETDSATQSPWQDISPASVSKRSEAGMSIGSEFESEYSVRSLDEDGHVSSAFDRHQPHGHETSAPSADSDGKKVLETTSSWTDLRDDDAWDNDLPDIGPVNPPTDSEDPSHPAKEAIDNADAQQLPDISGADNWDFDQDDDLQSEPFSSFAGLTPASTGAGFSRSLKTPDMTESRSFGSQPSPQNKTPGFSSSITSSPGQVLSSYQSSMVGSVPASPSLATDSTAAPSATEVEDDSHLPVAIRQQRARLAARGKPLPPISKYKSTKEGAAVEQQSSPTPLSPALNPATVADQKFLSPALQRQRERLEKKRATSAAATATPLSAARRLAPSDSSLVDQLSSQAPVKPTSPLIKEAVMPSALKHTLSSPTSVRKSVHLVDRSETTTTSPSTFSVEEFGHSTRRRGLSVSSNQNTHVTSPFWRSATFSEIGESNVVKSTQNDAFRHVSRLSMSSSTGSGWDDAVEEEEEEVQEAESKVSSKGAVRKEAVSRPTVISSTSSSSFYQQSVPGLDDNDFGEPSVKSTVGGGSSSFNSNSNTSTTTTTTSSYLTSKKADDYDPYGPMVSRKAKNSLDDQDPGSYTEANEILIGRSTPTPGVSLLSPTSATSMSHRHDHHQHSSSTSRFGGGSNVGEVTHTIHTSTSTSSSGGGFFGGGGGGGSLVGDISSLLQEKKSPAPTTSPSTGFGISSDGANLGSDYEPKKPTATTSSSSGQQPPSAVQQKQQALPKSSSWSFGSWVSSAVAAATEKIDQAYETLDPEYSRMKARSPTMSDSTSFSSNVGGPGGSGDPDSLSPFKKPGYVVGGSSLALGLASISTPGSSGVSAAIGSGPSATQGQAQAHRYGRSSSEAPIASNNKRDEDSFAEESFASAGTESSDSYGHHGHGHGHAHHRVSHNNERDQSLSPRLTRKNVR</sequence>
<feature type="compositionally biased region" description="Polar residues" evidence="1">
    <location>
        <begin position="584"/>
        <end position="594"/>
    </location>
</feature>
<feature type="compositionally biased region" description="Acidic residues" evidence="1">
    <location>
        <begin position="17"/>
        <end position="26"/>
    </location>
</feature>
<evidence type="ECO:0000256" key="1">
    <source>
        <dbReference type="SAM" id="MobiDB-lite"/>
    </source>
</evidence>
<feature type="compositionally biased region" description="Basic residues" evidence="1">
    <location>
        <begin position="3004"/>
        <end position="3017"/>
    </location>
</feature>
<accession>A0A9P6R7M1</accession>
<feature type="compositionally biased region" description="Basic and acidic residues" evidence="1">
    <location>
        <begin position="1078"/>
        <end position="1090"/>
    </location>
</feature>
<feature type="region of interest" description="Disordered" evidence="1">
    <location>
        <begin position="1"/>
        <end position="41"/>
    </location>
</feature>
<feature type="region of interest" description="Disordered" evidence="1">
    <location>
        <begin position="892"/>
        <end position="913"/>
    </location>
</feature>
<keyword evidence="3" id="KW-1185">Reference proteome</keyword>
<feature type="region of interest" description="Disordered" evidence="1">
    <location>
        <begin position="1905"/>
        <end position="1942"/>
    </location>
</feature>
<feature type="compositionally biased region" description="Basic and acidic residues" evidence="1">
    <location>
        <begin position="2169"/>
        <end position="2189"/>
    </location>
</feature>
<feature type="compositionally biased region" description="Acidic residues" evidence="1">
    <location>
        <begin position="2587"/>
        <end position="2598"/>
    </location>
</feature>
<feature type="compositionally biased region" description="Polar residues" evidence="1">
    <location>
        <begin position="2716"/>
        <end position="2731"/>
    </location>
</feature>
<proteinExistence type="predicted"/>
<feature type="compositionally biased region" description="Acidic residues" evidence="1">
    <location>
        <begin position="1751"/>
        <end position="1763"/>
    </location>
</feature>
<gene>
    <name evidence="2" type="ORF">BGZ97_009544</name>
</gene>
<feature type="compositionally biased region" description="Polar residues" evidence="1">
    <location>
        <begin position="182"/>
        <end position="193"/>
    </location>
</feature>
<feature type="region of interest" description="Disordered" evidence="1">
    <location>
        <begin position="973"/>
        <end position="1003"/>
    </location>
</feature>
<feature type="compositionally biased region" description="Low complexity" evidence="1">
    <location>
        <begin position="128"/>
        <end position="137"/>
    </location>
</feature>
<feature type="compositionally biased region" description="Polar residues" evidence="1">
    <location>
        <begin position="1105"/>
        <end position="1119"/>
    </location>
</feature>
<feature type="compositionally biased region" description="Basic and acidic residues" evidence="1">
    <location>
        <begin position="138"/>
        <end position="149"/>
    </location>
</feature>
<feature type="region of interest" description="Disordered" evidence="1">
    <location>
        <begin position="2936"/>
        <end position="3036"/>
    </location>
</feature>
<feature type="compositionally biased region" description="Basic and acidic residues" evidence="1">
    <location>
        <begin position="2599"/>
        <end position="2614"/>
    </location>
</feature>